<evidence type="ECO:0000256" key="2">
    <source>
        <dbReference type="SAM" id="MobiDB-lite"/>
    </source>
</evidence>
<feature type="domain" description="AB hydrolase-1" evidence="3">
    <location>
        <begin position="97"/>
        <end position="408"/>
    </location>
</feature>
<dbReference type="Pfam" id="PF00561">
    <property type="entry name" value="Abhydrolase_1"/>
    <property type="match status" value="1"/>
</dbReference>
<dbReference type="STRING" id="2282107.A0A286UMH1"/>
<gene>
    <name evidence="4" type="ORF">PNOK_0338900</name>
</gene>
<protein>
    <submittedName>
        <fullName evidence="4">Alpha beta-hydrolase</fullName>
    </submittedName>
</protein>
<dbReference type="GO" id="GO:0035965">
    <property type="term" value="P:cardiolipin acyl-chain remodeling"/>
    <property type="evidence" value="ECO:0007669"/>
    <property type="project" value="TreeGrafter"/>
</dbReference>
<dbReference type="OrthoDB" id="7457040at2759"/>
<evidence type="ECO:0000256" key="1">
    <source>
        <dbReference type="ARBA" id="ARBA00038097"/>
    </source>
</evidence>
<evidence type="ECO:0000313" key="5">
    <source>
        <dbReference type="Proteomes" id="UP000217199"/>
    </source>
</evidence>
<dbReference type="Gene3D" id="3.40.50.1820">
    <property type="entry name" value="alpha/beta hydrolase"/>
    <property type="match status" value="1"/>
</dbReference>
<proteinExistence type="inferred from homology"/>
<dbReference type="GO" id="GO:0006654">
    <property type="term" value="P:phosphatidic acid biosynthetic process"/>
    <property type="evidence" value="ECO:0007669"/>
    <property type="project" value="TreeGrafter"/>
</dbReference>
<dbReference type="Proteomes" id="UP000217199">
    <property type="component" value="Unassembled WGS sequence"/>
</dbReference>
<keyword evidence="5" id="KW-1185">Reference proteome</keyword>
<accession>A0A286UMH1</accession>
<name>A0A286UMH1_9AGAM</name>
<feature type="compositionally biased region" description="Basic and acidic residues" evidence="2">
    <location>
        <begin position="223"/>
        <end position="241"/>
    </location>
</feature>
<dbReference type="GO" id="GO:0005743">
    <property type="term" value="C:mitochondrial inner membrane"/>
    <property type="evidence" value="ECO:0007669"/>
    <property type="project" value="TreeGrafter"/>
</dbReference>
<dbReference type="GO" id="GO:0055088">
    <property type="term" value="P:lipid homeostasis"/>
    <property type="evidence" value="ECO:0007669"/>
    <property type="project" value="TreeGrafter"/>
</dbReference>
<dbReference type="GO" id="GO:0042171">
    <property type="term" value="F:lysophosphatidic acid acyltransferase activity"/>
    <property type="evidence" value="ECO:0007669"/>
    <property type="project" value="TreeGrafter"/>
</dbReference>
<dbReference type="PANTHER" id="PTHR42886">
    <property type="entry name" value="RE40534P-RELATED"/>
    <property type="match status" value="1"/>
</dbReference>
<dbReference type="PRINTS" id="PR00111">
    <property type="entry name" value="ABHYDROLASE"/>
</dbReference>
<organism evidence="4 5">
    <name type="scientific">Pyrrhoderma noxium</name>
    <dbReference type="NCBI Taxonomy" id="2282107"/>
    <lineage>
        <taxon>Eukaryota</taxon>
        <taxon>Fungi</taxon>
        <taxon>Dikarya</taxon>
        <taxon>Basidiomycota</taxon>
        <taxon>Agaricomycotina</taxon>
        <taxon>Agaricomycetes</taxon>
        <taxon>Hymenochaetales</taxon>
        <taxon>Hymenochaetaceae</taxon>
        <taxon>Pyrrhoderma</taxon>
    </lineage>
</organism>
<dbReference type="InterPro" id="IPR029058">
    <property type="entry name" value="AB_hydrolase_fold"/>
</dbReference>
<dbReference type="SUPFAM" id="SSF53474">
    <property type="entry name" value="alpha/beta-Hydrolases"/>
    <property type="match status" value="1"/>
</dbReference>
<dbReference type="FunCoup" id="A0A286UMH1">
    <property type="interactions" value="155"/>
</dbReference>
<dbReference type="GO" id="GO:0004623">
    <property type="term" value="F:phospholipase A2 activity"/>
    <property type="evidence" value="ECO:0007669"/>
    <property type="project" value="TreeGrafter"/>
</dbReference>
<dbReference type="EMBL" id="NBII01000003">
    <property type="protein sequence ID" value="PAV20762.1"/>
    <property type="molecule type" value="Genomic_DNA"/>
</dbReference>
<evidence type="ECO:0000313" key="4">
    <source>
        <dbReference type="EMBL" id="PAV20762.1"/>
    </source>
</evidence>
<dbReference type="PANTHER" id="PTHR42886:SF29">
    <property type="entry name" value="PUMMELIG, ISOFORM A"/>
    <property type="match status" value="1"/>
</dbReference>
<dbReference type="AlphaFoldDB" id="A0A286UMH1"/>
<feature type="region of interest" description="Disordered" evidence="2">
    <location>
        <begin position="217"/>
        <end position="241"/>
    </location>
</feature>
<comment type="caution">
    <text evidence="4">The sequence shown here is derived from an EMBL/GenBank/DDBJ whole genome shotgun (WGS) entry which is preliminary data.</text>
</comment>
<reference evidence="4 5" key="1">
    <citation type="journal article" date="2017" name="Mol. Ecol.">
        <title>Comparative and population genomic landscape of Phellinus noxius: A hypervariable fungus causing root rot in trees.</title>
        <authorList>
            <person name="Chung C.L."/>
            <person name="Lee T.J."/>
            <person name="Akiba M."/>
            <person name="Lee H.H."/>
            <person name="Kuo T.H."/>
            <person name="Liu D."/>
            <person name="Ke H.M."/>
            <person name="Yokoi T."/>
            <person name="Roa M.B."/>
            <person name="Lu M.J."/>
            <person name="Chang Y.Y."/>
            <person name="Ann P.J."/>
            <person name="Tsai J.N."/>
            <person name="Chen C.Y."/>
            <person name="Tzean S.S."/>
            <person name="Ota Y."/>
            <person name="Hattori T."/>
            <person name="Sahashi N."/>
            <person name="Liou R.F."/>
            <person name="Kikuchi T."/>
            <person name="Tsai I.J."/>
        </authorList>
    </citation>
    <scope>NUCLEOTIDE SEQUENCE [LARGE SCALE GENOMIC DNA]</scope>
    <source>
        <strain evidence="4 5">FFPRI411160</strain>
    </source>
</reference>
<sequence length="423" mass="47511">MTEVPMMKPIPAAKEIPNSFGASVKGWVAAGGKNSQVSEERLLRMLPFFQSETWPRANNELPVVGTSSQVTLSTPKRFLNMFSITPTTTSSSPNKTPVVMLHGFGAGLGFYFRNYPALARWVAETNTPIHSLDWLGMGRSARVPFVVKAKRDDVQGRVSQAEGFFLDALEEWRIKQGLERMTLVGHSLGAYLAAAYALKHPERVTKLVLLSPAGVLGEPESEQPSRELTDDQRSLTAHDAREEVDDRRTVEMKVRAAHTEQREKKEKEPMMRRVFTHLWEEGWSPFQLVRNLTVFGPWLVGKYSSRRFSGLTEEETRNIHDYILNITLAKGSGEYCISHILAPFAHARMPLVDRVSALKIPVTFVYGEHDWMDPLGGLKSVEKLKEAGNHSGKMVVVPNAGHHVYLDNSEYVNNLLLNELSFE</sequence>
<dbReference type="InParanoid" id="A0A286UMH1"/>
<comment type="similarity">
    <text evidence="1">Belongs to the peptidase S33 family. ABHD4/ABHD5 subfamily.</text>
</comment>
<dbReference type="InterPro" id="IPR000073">
    <property type="entry name" value="AB_hydrolase_1"/>
</dbReference>
<evidence type="ECO:0000259" key="3">
    <source>
        <dbReference type="Pfam" id="PF00561"/>
    </source>
</evidence>